<dbReference type="PANTHER" id="PTHR43544:SF7">
    <property type="entry name" value="NADB-LER2"/>
    <property type="match status" value="1"/>
</dbReference>
<evidence type="ECO:0000256" key="1">
    <source>
        <dbReference type="ARBA" id="ARBA00006484"/>
    </source>
</evidence>
<dbReference type="Proteomes" id="UP000279259">
    <property type="component" value="Unassembled WGS sequence"/>
</dbReference>
<dbReference type="SUPFAM" id="SSF51735">
    <property type="entry name" value="NAD(P)-binding Rossmann-fold domains"/>
    <property type="match status" value="1"/>
</dbReference>
<evidence type="ECO:0000313" key="4">
    <source>
        <dbReference type="EMBL" id="RSH82817.1"/>
    </source>
</evidence>
<dbReference type="PANTHER" id="PTHR43544">
    <property type="entry name" value="SHORT-CHAIN DEHYDROGENASE/REDUCTASE"/>
    <property type="match status" value="1"/>
</dbReference>
<evidence type="ECO:0000256" key="2">
    <source>
        <dbReference type="ARBA" id="ARBA00022857"/>
    </source>
</evidence>
<keyword evidence="3" id="KW-0560">Oxidoreductase</keyword>
<sequence>MPSVLITGSNRGIGLGLAKAYLEQGYTVIGAVREPSKQPPLEGLITVKIDAESDTDPFEAITSLKSRGITTLDLVIANAGVGGEMTPFTSIGAESLLDTMRVNTIAPLLLFQAALPLIPKGGKFVVVSTMMALTEGEMYHQAGQDAYRLSKHAVNFIARTLHFEHPDLTIFTISPGWVDTDMGSWGAAQRGMSSPPQKLSDTLPKIAATITAATRERESGRMVDYDGSLAGY</sequence>
<dbReference type="AlphaFoldDB" id="A0A427XVI7"/>
<protein>
    <recommendedName>
        <fullName evidence="6">Short-chain dehydrogenase</fullName>
    </recommendedName>
</protein>
<dbReference type="PRINTS" id="PR00081">
    <property type="entry name" value="GDHRDH"/>
</dbReference>
<dbReference type="GO" id="GO:0005737">
    <property type="term" value="C:cytoplasm"/>
    <property type="evidence" value="ECO:0007669"/>
    <property type="project" value="TreeGrafter"/>
</dbReference>
<dbReference type="InterPro" id="IPR051468">
    <property type="entry name" value="Fungal_SecMetab_SDRs"/>
</dbReference>
<name>A0A427XVI7_9TREE</name>
<organism evidence="4 5">
    <name type="scientific">Saitozyma podzolica</name>
    <dbReference type="NCBI Taxonomy" id="1890683"/>
    <lineage>
        <taxon>Eukaryota</taxon>
        <taxon>Fungi</taxon>
        <taxon>Dikarya</taxon>
        <taxon>Basidiomycota</taxon>
        <taxon>Agaricomycotina</taxon>
        <taxon>Tremellomycetes</taxon>
        <taxon>Tremellales</taxon>
        <taxon>Trimorphomycetaceae</taxon>
        <taxon>Saitozyma</taxon>
    </lineage>
</organism>
<comment type="caution">
    <text evidence="4">The sequence shown here is derived from an EMBL/GenBank/DDBJ whole genome shotgun (WGS) entry which is preliminary data.</text>
</comment>
<evidence type="ECO:0008006" key="6">
    <source>
        <dbReference type="Google" id="ProtNLM"/>
    </source>
</evidence>
<dbReference type="EMBL" id="RSCD01000026">
    <property type="protein sequence ID" value="RSH82817.1"/>
    <property type="molecule type" value="Genomic_DNA"/>
</dbReference>
<dbReference type="Pfam" id="PF00106">
    <property type="entry name" value="adh_short"/>
    <property type="match status" value="1"/>
</dbReference>
<accession>A0A427XVI7</accession>
<dbReference type="OrthoDB" id="9876299at2759"/>
<proteinExistence type="inferred from homology"/>
<evidence type="ECO:0000256" key="3">
    <source>
        <dbReference type="ARBA" id="ARBA00023002"/>
    </source>
</evidence>
<dbReference type="InterPro" id="IPR036291">
    <property type="entry name" value="NAD(P)-bd_dom_sf"/>
</dbReference>
<reference evidence="4 5" key="1">
    <citation type="submission" date="2018-11" db="EMBL/GenBank/DDBJ databases">
        <title>Genome sequence of Saitozyma podzolica DSM 27192.</title>
        <authorList>
            <person name="Aliyu H."/>
            <person name="Gorte O."/>
            <person name="Ochsenreither K."/>
        </authorList>
    </citation>
    <scope>NUCLEOTIDE SEQUENCE [LARGE SCALE GENOMIC DNA]</scope>
    <source>
        <strain evidence="4 5">DSM 27192</strain>
    </source>
</reference>
<gene>
    <name evidence="4" type="ORF">EHS25_005807</name>
</gene>
<comment type="similarity">
    <text evidence="1">Belongs to the short-chain dehydrogenases/reductases (SDR) family.</text>
</comment>
<dbReference type="InterPro" id="IPR002347">
    <property type="entry name" value="SDR_fam"/>
</dbReference>
<evidence type="ECO:0000313" key="5">
    <source>
        <dbReference type="Proteomes" id="UP000279259"/>
    </source>
</evidence>
<keyword evidence="5" id="KW-1185">Reference proteome</keyword>
<dbReference type="Gene3D" id="3.40.50.720">
    <property type="entry name" value="NAD(P)-binding Rossmann-like Domain"/>
    <property type="match status" value="1"/>
</dbReference>
<dbReference type="GO" id="GO:0016491">
    <property type="term" value="F:oxidoreductase activity"/>
    <property type="evidence" value="ECO:0007669"/>
    <property type="project" value="UniProtKB-KW"/>
</dbReference>
<keyword evidence="2" id="KW-0521">NADP</keyword>